<keyword evidence="1" id="KW-0732">Signal</keyword>
<accession>A0AAN6U5S4</accession>
<gene>
    <name evidence="2" type="ORF">N657DRAFT_669872</name>
</gene>
<protein>
    <recommendedName>
        <fullName evidence="4">F-box domain-containing protein</fullName>
    </recommendedName>
</protein>
<feature type="chain" id="PRO_5043026655" description="F-box domain-containing protein" evidence="1">
    <location>
        <begin position="21"/>
        <end position="539"/>
    </location>
</feature>
<dbReference type="RefSeq" id="XP_062649382.1">
    <property type="nucleotide sequence ID" value="XM_062795506.1"/>
</dbReference>
<evidence type="ECO:0000313" key="2">
    <source>
        <dbReference type="EMBL" id="KAK4125611.1"/>
    </source>
</evidence>
<proteinExistence type="predicted"/>
<dbReference type="EMBL" id="MU853225">
    <property type="protein sequence ID" value="KAK4125611.1"/>
    <property type="molecule type" value="Genomic_DNA"/>
</dbReference>
<reference evidence="2" key="2">
    <citation type="submission" date="2023-05" db="EMBL/GenBank/DDBJ databases">
        <authorList>
            <consortium name="Lawrence Berkeley National Laboratory"/>
            <person name="Steindorff A."/>
            <person name="Hensen N."/>
            <person name="Bonometti L."/>
            <person name="Westerberg I."/>
            <person name="Brannstrom I.O."/>
            <person name="Guillou S."/>
            <person name="Cros-Aarteil S."/>
            <person name="Calhoun S."/>
            <person name="Haridas S."/>
            <person name="Kuo A."/>
            <person name="Mondo S."/>
            <person name="Pangilinan J."/>
            <person name="Riley R."/>
            <person name="Labutti K."/>
            <person name="Andreopoulos B."/>
            <person name="Lipzen A."/>
            <person name="Chen C."/>
            <person name="Yanf M."/>
            <person name="Daum C."/>
            <person name="Ng V."/>
            <person name="Clum A."/>
            <person name="Ohm R."/>
            <person name="Martin F."/>
            <person name="Silar P."/>
            <person name="Natvig D."/>
            <person name="Lalanne C."/>
            <person name="Gautier V."/>
            <person name="Ament-Velasquez S.L."/>
            <person name="Kruys A."/>
            <person name="Hutchinson M.I."/>
            <person name="Powell A.J."/>
            <person name="Barry K."/>
            <person name="Miller A.N."/>
            <person name="Grigoriev I.V."/>
            <person name="Debuchy R."/>
            <person name="Gladieux P."/>
            <person name="Thoren M.H."/>
            <person name="Johannesson H."/>
        </authorList>
    </citation>
    <scope>NUCLEOTIDE SEQUENCE</scope>
    <source>
        <strain evidence="2">CBS 731.68</strain>
    </source>
</reference>
<organism evidence="2 3">
    <name type="scientific">Parathielavia appendiculata</name>
    <dbReference type="NCBI Taxonomy" id="2587402"/>
    <lineage>
        <taxon>Eukaryota</taxon>
        <taxon>Fungi</taxon>
        <taxon>Dikarya</taxon>
        <taxon>Ascomycota</taxon>
        <taxon>Pezizomycotina</taxon>
        <taxon>Sordariomycetes</taxon>
        <taxon>Sordariomycetidae</taxon>
        <taxon>Sordariales</taxon>
        <taxon>Chaetomiaceae</taxon>
        <taxon>Parathielavia</taxon>
    </lineage>
</organism>
<evidence type="ECO:0000256" key="1">
    <source>
        <dbReference type="SAM" id="SignalP"/>
    </source>
</evidence>
<dbReference type="InterPro" id="IPR032675">
    <property type="entry name" value="LRR_dom_sf"/>
</dbReference>
<reference evidence="2" key="1">
    <citation type="journal article" date="2023" name="Mol. Phylogenet. Evol.">
        <title>Genome-scale phylogeny and comparative genomics of the fungal order Sordariales.</title>
        <authorList>
            <person name="Hensen N."/>
            <person name="Bonometti L."/>
            <person name="Westerberg I."/>
            <person name="Brannstrom I.O."/>
            <person name="Guillou S."/>
            <person name="Cros-Aarteil S."/>
            <person name="Calhoun S."/>
            <person name="Haridas S."/>
            <person name="Kuo A."/>
            <person name="Mondo S."/>
            <person name="Pangilinan J."/>
            <person name="Riley R."/>
            <person name="LaButti K."/>
            <person name="Andreopoulos B."/>
            <person name="Lipzen A."/>
            <person name="Chen C."/>
            <person name="Yan M."/>
            <person name="Daum C."/>
            <person name="Ng V."/>
            <person name="Clum A."/>
            <person name="Steindorff A."/>
            <person name="Ohm R.A."/>
            <person name="Martin F."/>
            <person name="Silar P."/>
            <person name="Natvig D.O."/>
            <person name="Lalanne C."/>
            <person name="Gautier V."/>
            <person name="Ament-Velasquez S.L."/>
            <person name="Kruys A."/>
            <person name="Hutchinson M.I."/>
            <person name="Powell A.J."/>
            <person name="Barry K."/>
            <person name="Miller A.N."/>
            <person name="Grigoriev I.V."/>
            <person name="Debuchy R."/>
            <person name="Gladieux P."/>
            <person name="Hiltunen Thoren M."/>
            <person name="Johannesson H."/>
        </authorList>
    </citation>
    <scope>NUCLEOTIDE SEQUENCE</scope>
    <source>
        <strain evidence="2">CBS 731.68</strain>
    </source>
</reference>
<feature type="signal peptide" evidence="1">
    <location>
        <begin position="1"/>
        <end position="20"/>
    </location>
</feature>
<comment type="caution">
    <text evidence="2">The sequence shown here is derived from an EMBL/GenBank/DDBJ whole genome shotgun (WGS) entry which is preliminary data.</text>
</comment>
<dbReference type="GeneID" id="87832274"/>
<keyword evidence="3" id="KW-1185">Reference proteome</keyword>
<dbReference type="SUPFAM" id="SSF52047">
    <property type="entry name" value="RNI-like"/>
    <property type="match status" value="1"/>
</dbReference>
<sequence length="539" mass="61098">MTTAVARFAGLLELVSFVAHHAFFSGDVPTLEAMSLVSKTFYAAATPYVYREVRIGQPETMLVFWPLMKNRKILRMKRGLNANINHVKEVVLYHNLGLPGLSGEEQHELLHQLLSQMPRLEHFEHIGRLLTPDLFRTLGRSCPRLTSLALSMGADGRNFYNLYIRRRPLAPWTRIMHPKLELGCLSGLRELTLACIPIDDYDWWLPQLVQLLKNSPRLTKLALGFYPVRPGDEEDDAAMHAHYYALDRLCDLYGRTGASPLRLSSLHLLGGTYPFSVNSLKKLADLTHLHDVYISILGAIESPDTVALIAFAPPHAPNLRFFAVDLYIEAVHQHLCTTSESDPSFVRNLGIFAQRMYIEEPPLYTTSLLQPSPDHPSLPLQLKMLNLELSQNDGTGRKDELQCSLEAEQALEDLVSTNPDSLEGLDVSMPYRSIFDPDGFYDPNRPEADMEPSVRLLEPVLRRLPNLTQLSVRSVPCDEATAERLALAGSCLRYIGLASQYKLDHFWRVWRRDDGGIRLEQIQHRDAACVDLWRYSHLS</sequence>
<dbReference type="AlphaFoldDB" id="A0AAN6U5S4"/>
<dbReference type="Gene3D" id="3.80.10.10">
    <property type="entry name" value="Ribonuclease Inhibitor"/>
    <property type="match status" value="1"/>
</dbReference>
<dbReference type="Proteomes" id="UP001302602">
    <property type="component" value="Unassembled WGS sequence"/>
</dbReference>
<evidence type="ECO:0008006" key="4">
    <source>
        <dbReference type="Google" id="ProtNLM"/>
    </source>
</evidence>
<name>A0AAN6U5S4_9PEZI</name>
<evidence type="ECO:0000313" key="3">
    <source>
        <dbReference type="Proteomes" id="UP001302602"/>
    </source>
</evidence>